<accession>S7XLG1</accession>
<proteinExistence type="inferred from homology"/>
<dbReference type="STRING" id="1358809.S7XLG1"/>
<dbReference type="OMA" id="GVWAMID"/>
<keyword evidence="5" id="KW-0378">Hydrolase</keyword>
<dbReference type="EC" id="3.6.1.1" evidence="3"/>
<dbReference type="EMBL" id="ATCN01000072">
    <property type="protein sequence ID" value="EPR79924.1"/>
    <property type="molecule type" value="Genomic_DNA"/>
</dbReference>
<sequence length="269" mass="31439">MLKYSKIRVGKKHTEEFCVYITKDEKIISPFHDVELYPENNQYISVINEIPRFENGKFEINVKRDYNPIVQDKKNGELRYVDNIFPFKGYPWNYGAIPQTWENPEKIDEHTGLKGDNDPLDAIDISSVYKGIGDVYQAKILGVLGLIDDGECDYKILVIDKNDPKISLINNLEDVETYFPGLLEHTCDWFKYYKIPDNKPQNLLCFNERFQNKELAKQIITECHKSWKSLMENDNVGKKVNKTRGPMILDGQDNGEDESNIYTGYYHRF</sequence>
<evidence type="ECO:0000313" key="8">
    <source>
        <dbReference type="Proteomes" id="UP000014978"/>
    </source>
</evidence>
<dbReference type="OrthoDB" id="1608002at2759"/>
<gene>
    <name evidence="7" type="ORF">SLOPH_1230</name>
</gene>
<evidence type="ECO:0000256" key="6">
    <source>
        <dbReference type="ARBA" id="ARBA00022842"/>
    </source>
</evidence>
<name>S7XLG1_SPRLO</name>
<dbReference type="GO" id="GO:0005739">
    <property type="term" value="C:mitochondrion"/>
    <property type="evidence" value="ECO:0007669"/>
    <property type="project" value="EnsemblFungi"/>
</dbReference>
<dbReference type="GO" id="GO:0006796">
    <property type="term" value="P:phosphate-containing compound metabolic process"/>
    <property type="evidence" value="ECO:0007669"/>
    <property type="project" value="InterPro"/>
</dbReference>
<comment type="cofactor">
    <cofactor evidence="1">
        <name>Mg(2+)</name>
        <dbReference type="ChEBI" id="CHEBI:18420"/>
    </cofactor>
</comment>
<dbReference type="Gene3D" id="3.90.80.10">
    <property type="entry name" value="Inorganic pyrophosphatase"/>
    <property type="match status" value="1"/>
</dbReference>
<dbReference type="HOGENOM" id="CLU_040684_0_1_1"/>
<dbReference type="Pfam" id="PF00719">
    <property type="entry name" value="Pyrophosphatase"/>
    <property type="match status" value="1"/>
</dbReference>
<evidence type="ECO:0000256" key="5">
    <source>
        <dbReference type="ARBA" id="ARBA00022801"/>
    </source>
</evidence>
<evidence type="ECO:0000256" key="1">
    <source>
        <dbReference type="ARBA" id="ARBA00001946"/>
    </source>
</evidence>
<organism evidence="7 8">
    <name type="scientific">Spraguea lophii (strain 42_110)</name>
    <name type="common">Microsporidian parasite</name>
    <dbReference type="NCBI Taxonomy" id="1358809"/>
    <lineage>
        <taxon>Eukaryota</taxon>
        <taxon>Fungi</taxon>
        <taxon>Fungi incertae sedis</taxon>
        <taxon>Microsporidia</taxon>
        <taxon>Spragueidae</taxon>
        <taxon>Spraguea</taxon>
    </lineage>
</organism>
<dbReference type="AlphaFoldDB" id="S7XLG1"/>
<dbReference type="InParanoid" id="S7XLG1"/>
<dbReference type="VEuPathDB" id="MicrosporidiaDB:SLOPH_1230"/>
<dbReference type="GO" id="GO:0009060">
    <property type="term" value="P:aerobic respiration"/>
    <property type="evidence" value="ECO:0007669"/>
    <property type="project" value="EnsemblFungi"/>
</dbReference>
<dbReference type="InterPro" id="IPR008162">
    <property type="entry name" value="Pyrophosphatase"/>
</dbReference>
<evidence type="ECO:0000256" key="4">
    <source>
        <dbReference type="ARBA" id="ARBA00022723"/>
    </source>
</evidence>
<dbReference type="PANTHER" id="PTHR10286">
    <property type="entry name" value="INORGANIC PYROPHOSPHATASE"/>
    <property type="match status" value="1"/>
</dbReference>
<dbReference type="GO" id="GO:0000287">
    <property type="term" value="F:magnesium ion binding"/>
    <property type="evidence" value="ECO:0007669"/>
    <property type="project" value="InterPro"/>
</dbReference>
<keyword evidence="6" id="KW-0460">Magnesium</keyword>
<protein>
    <recommendedName>
        <fullName evidence="3">inorganic diphosphatase</fullName>
        <ecNumber evidence="3">3.6.1.1</ecNumber>
    </recommendedName>
</protein>
<comment type="caution">
    <text evidence="7">The sequence shown here is derived from an EMBL/GenBank/DDBJ whole genome shotgun (WGS) entry which is preliminary data.</text>
</comment>
<dbReference type="InterPro" id="IPR036649">
    <property type="entry name" value="Pyrophosphatase_sf"/>
</dbReference>
<dbReference type="GO" id="GO:0004427">
    <property type="term" value="F:inorganic diphosphate phosphatase activity"/>
    <property type="evidence" value="ECO:0007669"/>
    <property type="project" value="UniProtKB-EC"/>
</dbReference>
<evidence type="ECO:0000313" key="7">
    <source>
        <dbReference type="EMBL" id="EPR79924.1"/>
    </source>
</evidence>
<dbReference type="SUPFAM" id="SSF50324">
    <property type="entry name" value="Inorganic pyrophosphatase"/>
    <property type="match status" value="1"/>
</dbReference>
<dbReference type="Proteomes" id="UP000014978">
    <property type="component" value="Unassembled WGS sequence"/>
</dbReference>
<comment type="similarity">
    <text evidence="2">Belongs to the PPase family.</text>
</comment>
<reference evidence="8" key="1">
    <citation type="journal article" date="2013" name="PLoS Genet.">
        <title>The genome of Spraguea lophii and the basis of host-microsporidian interactions.</title>
        <authorList>
            <person name="Campbell S.E."/>
            <person name="Williams T.A."/>
            <person name="Yousuf A."/>
            <person name="Soanes D.M."/>
            <person name="Paszkiewicz K.H."/>
            <person name="Williams B.A.P."/>
        </authorList>
    </citation>
    <scope>NUCLEOTIDE SEQUENCE [LARGE SCALE GENOMIC DNA]</scope>
    <source>
        <strain evidence="8">42_110</strain>
    </source>
</reference>
<dbReference type="FunCoup" id="S7XLG1">
    <property type="interactions" value="152"/>
</dbReference>
<keyword evidence="4" id="KW-0479">Metal-binding</keyword>
<dbReference type="PROSITE" id="PS00387">
    <property type="entry name" value="PPASE"/>
    <property type="match status" value="1"/>
</dbReference>
<keyword evidence="8" id="KW-1185">Reference proteome</keyword>
<evidence type="ECO:0000256" key="3">
    <source>
        <dbReference type="ARBA" id="ARBA00012146"/>
    </source>
</evidence>
<evidence type="ECO:0000256" key="2">
    <source>
        <dbReference type="ARBA" id="ARBA00006220"/>
    </source>
</evidence>
<dbReference type="CDD" id="cd00412">
    <property type="entry name" value="pyrophosphatase"/>
    <property type="match status" value="1"/>
</dbReference>